<dbReference type="PANTHER" id="PTHR43115">
    <property type="entry name" value="DEHYDROGENASE/REDUCTASE SDR FAMILY MEMBER 11"/>
    <property type="match status" value="1"/>
</dbReference>
<evidence type="ECO:0000256" key="3">
    <source>
        <dbReference type="RuleBase" id="RU000363"/>
    </source>
</evidence>
<evidence type="ECO:0000313" key="4">
    <source>
        <dbReference type="EnsemblMetazoa" id="XP_014255978.1"/>
    </source>
</evidence>
<dbReference type="Proteomes" id="UP000494040">
    <property type="component" value="Unassembled WGS sequence"/>
</dbReference>
<dbReference type="RefSeq" id="XP_014255978.1">
    <property type="nucleotide sequence ID" value="XM_014400492.2"/>
</dbReference>
<dbReference type="Pfam" id="PF00106">
    <property type="entry name" value="adh_short"/>
    <property type="match status" value="1"/>
</dbReference>
<dbReference type="InterPro" id="IPR036291">
    <property type="entry name" value="NAD(P)-bd_dom_sf"/>
</dbReference>
<accession>A0A8I6S555</accession>
<dbReference type="OrthoDB" id="1933717at2759"/>
<dbReference type="GO" id="GO:0016616">
    <property type="term" value="F:oxidoreductase activity, acting on the CH-OH group of donors, NAD or NADP as acceptor"/>
    <property type="evidence" value="ECO:0007669"/>
    <property type="project" value="UniProtKB-ARBA"/>
</dbReference>
<dbReference type="PANTHER" id="PTHR43115:SF4">
    <property type="entry name" value="DEHYDROGENASE_REDUCTASE SDR FAMILY MEMBER 11"/>
    <property type="match status" value="1"/>
</dbReference>
<dbReference type="KEGG" id="clec:106670299"/>
<dbReference type="EnsemblMetazoa" id="XM_014400492.2">
    <property type="protein sequence ID" value="XP_014255978.1"/>
    <property type="gene ID" value="LOC106670299"/>
</dbReference>
<evidence type="ECO:0000313" key="5">
    <source>
        <dbReference type="Proteomes" id="UP000494040"/>
    </source>
</evidence>
<keyword evidence="5" id="KW-1185">Reference proteome</keyword>
<reference evidence="4" key="1">
    <citation type="submission" date="2022-01" db="UniProtKB">
        <authorList>
            <consortium name="EnsemblMetazoa"/>
        </authorList>
    </citation>
    <scope>IDENTIFICATION</scope>
</reference>
<name>A0A8I6S555_CIMLE</name>
<protein>
    <recommendedName>
        <fullName evidence="6">Dehydrogenase</fullName>
    </recommendedName>
</protein>
<dbReference type="PRINTS" id="PR00081">
    <property type="entry name" value="GDHRDH"/>
</dbReference>
<keyword evidence="2" id="KW-0560">Oxidoreductase</keyword>
<evidence type="ECO:0000256" key="1">
    <source>
        <dbReference type="ARBA" id="ARBA00006484"/>
    </source>
</evidence>
<dbReference type="OMA" id="GRAICCT"/>
<sequence length="245" mass="26468">MERWCGKVAVVTGASGGIGKAIVKSLVQNGLVVVGLARRVEIIEKLAEELKGSKGELKPMKCDIRNEDEIKGVFDWIEKDLGTVHVLVNNAAVLSVQPLDECEGEVLKSMFDTNVVALSLFAKHTLKLMRDSAVPEGHIININSYVGHLIFGVHGMAPYSASKNAVTVLTEAFRRELGAHNKNIKVTSLSPGLVETEMTNGLVVPDEVPQLKPEDVSDTVLYVLSTPPGVNITELTVMKVGDVIF</sequence>
<dbReference type="InterPro" id="IPR002347">
    <property type="entry name" value="SDR_fam"/>
</dbReference>
<proteinExistence type="inferred from homology"/>
<dbReference type="FunFam" id="3.40.50.720:FF:000047">
    <property type="entry name" value="NADP-dependent L-serine/L-allo-threonine dehydrogenase"/>
    <property type="match status" value="1"/>
</dbReference>
<organism evidence="4 5">
    <name type="scientific">Cimex lectularius</name>
    <name type="common">Bed bug</name>
    <name type="synonym">Acanthia lectularia</name>
    <dbReference type="NCBI Taxonomy" id="79782"/>
    <lineage>
        <taxon>Eukaryota</taxon>
        <taxon>Metazoa</taxon>
        <taxon>Ecdysozoa</taxon>
        <taxon>Arthropoda</taxon>
        <taxon>Hexapoda</taxon>
        <taxon>Insecta</taxon>
        <taxon>Pterygota</taxon>
        <taxon>Neoptera</taxon>
        <taxon>Paraneoptera</taxon>
        <taxon>Hemiptera</taxon>
        <taxon>Heteroptera</taxon>
        <taxon>Panheteroptera</taxon>
        <taxon>Cimicomorpha</taxon>
        <taxon>Cimicidae</taxon>
        <taxon>Cimex</taxon>
    </lineage>
</organism>
<dbReference type="InterPro" id="IPR020904">
    <property type="entry name" value="Sc_DH/Rdtase_CS"/>
</dbReference>
<evidence type="ECO:0000256" key="2">
    <source>
        <dbReference type="ARBA" id="ARBA00023002"/>
    </source>
</evidence>
<dbReference type="PROSITE" id="PS00061">
    <property type="entry name" value="ADH_SHORT"/>
    <property type="match status" value="1"/>
</dbReference>
<dbReference type="Gene3D" id="3.40.50.720">
    <property type="entry name" value="NAD(P)-binding Rossmann-like Domain"/>
    <property type="match status" value="1"/>
</dbReference>
<evidence type="ECO:0008006" key="6">
    <source>
        <dbReference type="Google" id="ProtNLM"/>
    </source>
</evidence>
<dbReference type="AlphaFoldDB" id="A0A8I6S555"/>
<dbReference type="SUPFAM" id="SSF51735">
    <property type="entry name" value="NAD(P)-binding Rossmann-fold domains"/>
    <property type="match status" value="1"/>
</dbReference>
<comment type="similarity">
    <text evidence="1 3">Belongs to the short-chain dehydrogenases/reductases (SDR) family.</text>
</comment>
<dbReference type="GeneID" id="106670299"/>
<dbReference type="PRINTS" id="PR00080">
    <property type="entry name" value="SDRFAMILY"/>
</dbReference>